<dbReference type="Pfam" id="PF00027">
    <property type="entry name" value="cNMP_binding"/>
    <property type="match status" value="1"/>
</dbReference>
<dbReference type="InterPro" id="IPR014710">
    <property type="entry name" value="RmlC-like_jellyroll"/>
</dbReference>
<dbReference type="EMBL" id="CP033614">
    <property type="protein sequence ID" value="AYV56742.1"/>
    <property type="molecule type" value="Genomic_DNA"/>
</dbReference>
<proteinExistence type="predicted"/>
<evidence type="ECO:0000259" key="2">
    <source>
        <dbReference type="PROSITE" id="PS50042"/>
    </source>
</evidence>
<dbReference type="CDD" id="cd00038">
    <property type="entry name" value="CAP_ED"/>
    <property type="match status" value="1"/>
</dbReference>
<evidence type="ECO:0000313" key="4">
    <source>
        <dbReference type="Proteomes" id="UP000276407"/>
    </source>
</evidence>
<protein>
    <submittedName>
        <fullName evidence="3">Crp/Fnr family transcriptional regulator</fullName>
    </submittedName>
</protein>
<dbReference type="AlphaFoldDB" id="A0AAD0UV90"/>
<organism evidence="3 4">
    <name type="scientific">Leptospira kmetyi</name>
    <dbReference type="NCBI Taxonomy" id="408139"/>
    <lineage>
        <taxon>Bacteria</taxon>
        <taxon>Pseudomonadati</taxon>
        <taxon>Spirochaetota</taxon>
        <taxon>Spirochaetia</taxon>
        <taxon>Leptospirales</taxon>
        <taxon>Leptospiraceae</taxon>
        <taxon>Leptospira</taxon>
    </lineage>
</organism>
<dbReference type="KEGG" id="lkm:EFP84_15400"/>
<dbReference type="RefSeq" id="WP_123179983.1">
    <property type="nucleotide sequence ID" value="NZ_CP033614.1"/>
</dbReference>
<dbReference type="SUPFAM" id="SSF51206">
    <property type="entry name" value="cAMP-binding domain-like"/>
    <property type="match status" value="1"/>
</dbReference>
<sequence>MAEYPVAENSPEWWTIYETVNLISPIPKEVWTQAKLVYTVKELSYGDFLIRQGKTPTEFAFVFSGVLREYYLTPDGTEYIKSFNFPGEFTGSYFDLLTKQPSTCNIRAITDCKLAVANFSHLTELYDTHIAWERLGRMVAENLFLKKARREYELLALSAEERYELLKRNYPNIEDVIPQYHIASYLGITPVSLSRIRSGKSKKEKKKDSLSVKSVDSTNDSK</sequence>
<name>A0AAD0UV90_9LEPT</name>
<evidence type="ECO:0000313" key="3">
    <source>
        <dbReference type="EMBL" id="AYV56742.1"/>
    </source>
</evidence>
<feature type="region of interest" description="Disordered" evidence="1">
    <location>
        <begin position="199"/>
        <end position="222"/>
    </location>
</feature>
<dbReference type="Gene3D" id="2.60.120.10">
    <property type="entry name" value="Jelly Rolls"/>
    <property type="match status" value="1"/>
</dbReference>
<gene>
    <name evidence="3" type="ORF">EFP84_15400</name>
</gene>
<reference evidence="3 4" key="1">
    <citation type="submission" date="2018-11" db="EMBL/GenBank/DDBJ databases">
        <title>Complete genome sequence of Leptospira kmetyi isolate LS 001/16 from soil sample associated with a leptospirosis patient in Kelantan.</title>
        <authorList>
            <person name="Muhammad Yusoff F."/>
            <person name="Muhammad Yusoff S."/>
            <person name="Ahmad M.N."/>
            <person name="Yusof N.Y."/>
            <person name="Aziah I."/>
        </authorList>
    </citation>
    <scope>NUCLEOTIDE SEQUENCE [LARGE SCALE GENOMIC DNA]</scope>
    <source>
        <strain evidence="3 4">LS 001/16</strain>
    </source>
</reference>
<dbReference type="Proteomes" id="UP000276407">
    <property type="component" value="Chromosome 1"/>
</dbReference>
<feature type="compositionally biased region" description="Low complexity" evidence="1">
    <location>
        <begin position="211"/>
        <end position="222"/>
    </location>
</feature>
<accession>A0AAD0UV90</accession>
<dbReference type="PROSITE" id="PS50042">
    <property type="entry name" value="CNMP_BINDING_3"/>
    <property type="match status" value="1"/>
</dbReference>
<dbReference type="InterPro" id="IPR018490">
    <property type="entry name" value="cNMP-bd_dom_sf"/>
</dbReference>
<dbReference type="InterPro" id="IPR000595">
    <property type="entry name" value="cNMP-bd_dom"/>
</dbReference>
<evidence type="ECO:0000256" key="1">
    <source>
        <dbReference type="SAM" id="MobiDB-lite"/>
    </source>
</evidence>
<feature type="domain" description="Cyclic nucleotide-binding" evidence="2">
    <location>
        <begin position="46"/>
        <end position="125"/>
    </location>
</feature>